<dbReference type="Proteomes" id="UP000076584">
    <property type="component" value="Unassembled WGS sequence"/>
</dbReference>
<feature type="non-terminal residue" evidence="2">
    <location>
        <position position="199"/>
    </location>
</feature>
<dbReference type="AlphaFoldDB" id="A0A167A630"/>
<accession>A0A167A630</accession>
<proteinExistence type="predicted"/>
<evidence type="ECO:0000313" key="2">
    <source>
        <dbReference type="EMBL" id="KZL79760.1"/>
    </source>
</evidence>
<gene>
    <name evidence="2" type="ORF">CI238_02094</name>
</gene>
<evidence type="ECO:0000256" key="1">
    <source>
        <dbReference type="SAM" id="MobiDB-lite"/>
    </source>
</evidence>
<evidence type="ECO:0000313" key="3">
    <source>
        <dbReference type="Proteomes" id="UP000076584"/>
    </source>
</evidence>
<protein>
    <submittedName>
        <fullName evidence="2">Ankyrin repeat protein</fullName>
    </submittedName>
</protein>
<feature type="compositionally biased region" description="Basic and acidic residues" evidence="1">
    <location>
        <begin position="112"/>
        <end position="128"/>
    </location>
</feature>
<name>A0A167A630_COLIC</name>
<keyword evidence="3" id="KW-1185">Reference proteome</keyword>
<feature type="region of interest" description="Disordered" evidence="1">
    <location>
        <begin position="106"/>
        <end position="128"/>
    </location>
</feature>
<dbReference type="EMBL" id="LFIW01002023">
    <property type="protein sequence ID" value="KZL79760.1"/>
    <property type="molecule type" value="Genomic_DNA"/>
</dbReference>
<comment type="caution">
    <text evidence="2">The sequence shown here is derived from an EMBL/GenBank/DDBJ whole genome shotgun (WGS) entry which is preliminary data.</text>
</comment>
<organism evidence="2 3">
    <name type="scientific">Colletotrichum incanum</name>
    <name type="common">Soybean anthracnose fungus</name>
    <dbReference type="NCBI Taxonomy" id="1573173"/>
    <lineage>
        <taxon>Eukaryota</taxon>
        <taxon>Fungi</taxon>
        <taxon>Dikarya</taxon>
        <taxon>Ascomycota</taxon>
        <taxon>Pezizomycotina</taxon>
        <taxon>Sordariomycetes</taxon>
        <taxon>Hypocreomycetidae</taxon>
        <taxon>Glomerellales</taxon>
        <taxon>Glomerellaceae</taxon>
        <taxon>Colletotrichum</taxon>
        <taxon>Colletotrichum spaethianum species complex</taxon>
    </lineage>
</organism>
<dbReference type="STRING" id="1573173.A0A167A630"/>
<reference evidence="2 3" key="1">
    <citation type="submission" date="2015-06" db="EMBL/GenBank/DDBJ databases">
        <title>Survival trade-offs in plant roots during colonization by closely related pathogenic and mutualistic fungi.</title>
        <authorList>
            <person name="Hacquard S."/>
            <person name="Kracher B."/>
            <person name="Hiruma K."/>
            <person name="Weinman A."/>
            <person name="Muench P."/>
            <person name="Garrido Oter R."/>
            <person name="Ver Loren van Themaat E."/>
            <person name="Dallerey J.-F."/>
            <person name="Damm U."/>
            <person name="Henrissat B."/>
            <person name="Lespinet O."/>
            <person name="Thon M."/>
            <person name="Kemen E."/>
            <person name="McHardy A.C."/>
            <person name="Schulze-Lefert P."/>
            <person name="O'Connell R.J."/>
        </authorList>
    </citation>
    <scope>NUCLEOTIDE SEQUENCE [LARGE SCALE GENOMIC DNA]</scope>
    <source>
        <strain evidence="2 3">MAFF 238704</strain>
    </source>
</reference>
<feature type="non-terminal residue" evidence="2">
    <location>
        <position position="1"/>
    </location>
</feature>
<sequence>LEGHMFLLPGFVHRSPELQEEVKTGVIQLIFLLAQLHQDSLVSKRLAKAVRNVLKKLPRDSEAYDHAYRDAIERIKGQHALTVEVGEFELDGENLPQVEDMVSACAGPSHSRRSEEHHPFSPPHDARRAQKDWFPNAQTDIMEICVTYLFFSLFESGFCRADNEFEEQMESNLLHDYAAHNWGYHAREALTYAQMSKTF</sequence>